<dbReference type="AlphaFoldDB" id="A0A493SV52"/>
<organism evidence="1 2">
    <name type="scientific">Anas platyrhynchos platyrhynchos</name>
    <name type="common">Northern mallard</name>
    <dbReference type="NCBI Taxonomy" id="8840"/>
    <lineage>
        <taxon>Eukaryota</taxon>
        <taxon>Metazoa</taxon>
        <taxon>Chordata</taxon>
        <taxon>Craniata</taxon>
        <taxon>Vertebrata</taxon>
        <taxon>Euteleostomi</taxon>
        <taxon>Archelosauria</taxon>
        <taxon>Archosauria</taxon>
        <taxon>Dinosauria</taxon>
        <taxon>Saurischia</taxon>
        <taxon>Theropoda</taxon>
        <taxon>Coelurosauria</taxon>
        <taxon>Aves</taxon>
        <taxon>Neognathae</taxon>
        <taxon>Galloanserae</taxon>
        <taxon>Anseriformes</taxon>
        <taxon>Anatidae</taxon>
        <taxon>Anatinae</taxon>
        <taxon>Anas</taxon>
    </lineage>
</organism>
<dbReference type="Proteomes" id="UP000016666">
    <property type="component" value="Unassembled WGS sequence"/>
</dbReference>
<evidence type="ECO:0000313" key="1">
    <source>
        <dbReference type="Ensembl" id="ENSAPLP00000017447.1"/>
    </source>
</evidence>
<dbReference type="STRING" id="8840.ENSAPLP00000017447"/>
<keyword evidence="2" id="KW-1185">Reference proteome</keyword>
<protein>
    <submittedName>
        <fullName evidence="1">Uncharacterized protein</fullName>
    </submittedName>
</protein>
<reference evidence="1" key="3">
    <citation type="submission" date="2025-09" db="UniProtKB">
        <authorList>
            <consortium name="Ensembl"/>
        </authorList>
    </citation>
    <scope>IDENTIFICATION</scope>
</reference>
<name>A0A493SV52_ANAPP</name>
<dbReference type="Ensembl" id="ENSAPLT00000045453.1">
    <property type="protein sequence ID" value="ENSAPLP00000017447.1"/>
    <property type="gene ID" value="ENSAPLG00000019750.1"/>
</dbReference>
<dbReference type="GeneTree" id="ENSGT00960000190383"/>
<reference evidence="2" key="1">
    <citation type="submission" date="2017-10" db="EMBL/GenBank/DDBJ databases">
        <title>A new Pekin duck reference genome.</title>
        <authorList>
            <person name="Hou Z.-C."/>
            <person name="Zhou Z.-K."/>
            <person name="Zhu F."/>
            <person name="Hou S.-S."/>
        </authorList>
    </citation>
    <scope>NUCLEOTIDE SEQUENCE [LARGE SCALE GENOMIC DNA]</scope>
</reference>
<proteinExistence type="predicted"/>
<sequence>GPACSVTPPHLFFSPSPSKFVLKNYGENPENYNEELRKLEVLRQVSPLPPSQGGHGPKSPPFAHGSWVTARSLHSPDVFCLLLLLSLFLSSL</sequence>
<evidence type="ECO:0000313" key="2">
    <source>
        <dbReference type="Proteomes" id="UP000016666"/>
    </source>
</evidence>
<reference evidence="1" key="2">
    <citation type="submission" date="2025-08" db="UniProtKB">
        <authorList>
            <consortium name="Ensembl"/>
        </authorList>
    </citation>
    <scope>IDENTIFICATION</scope>
</reference>
<accession>A0A493SV52</accession>